<name>A0A0C3NFG5_PHLG1</name>
<feature type="region of interest" description="Disordered" evidence="1">
    <location>
        <begin position="433"/>
        <end position="470"/>
    </location>
</feature>
<feature type="region of interest" description="Disordered" evidence="1">
    <location>
        <begin position="286"/>
        <end position="335"/>
    </location>
</feature>
<feature type="compositionally biased region" description="Low complexity" evidence="1">
    <location>
        <begin position="205"/>
        <end position="218"/>
    </location>
</feature>
<feature type="compositionally biased region" description="Low complexity" evidence="1">
    <location>
        <begin position="168"/>
        <end position="190"/>
    </location>
</feature>
<organism evidence="2 3">
    <name type="scientific">Phlebiopsis gigantea (strain 11061_1 CR5-6)</name>
    <name type="common">White-rot fungus</name>
    <name type="synonym">Peniophora gigantea</name>
    <dbReference type="NCBI Taxonomy" id="745531"/>
    <lineage>
        <taxon>Eukaryota</taxon>
        <taxon>Fungi</taxon>
        <taxon>Dikarya</taxon>
        <taxon>Basidiomycota</taxon>
        <taxon>Agaricomycotina</taxon>
        <taxon>Agaricomycetes</taxon>
        <taxon>Polyporales</taxon>
        <taxon>Phanerochaetaceae</taxon>
        <taxon>Phlebiopsis</taxon>
    </lineage>
</organism>
<proteinExistence type="predicted"/>
<sequence length="554" mass="59848">MKSCLKVTPPYTPLLDSSFGSPSGSRSASPTADSMQLPTLRKRVSFCHDHLEEYFEADDWDRTPAPVAPKLSYQEILELKEIMKSLPRAPSSSSRQPFSSTSIPRSISPPSQSNPPFPISRFAAAPSLTPSKWKNRDDSRSTVDPEILPYLDSVPIRLLPLLPPTQETPISSSPQSASTSSTATLAQLTQPPSASVPRTTLINHPTSITLPTTTTATPLPSPMPTPQQQGPPRRKPNFAFVPLLPVQEEVKVAVEPPILTPSTPTRKFNMNFVPLLLPEEAPKPAISSLPAIRPPTSFSELEPAETTPQAETPPEDDDHHDEFEQEFSPPSSYVPLNFNRSYAPTPSLCSASDTESETPSVSSPCPSSPAESEYIKSHYFDSRLGVVSHGDGYDVASSNYNPYFPPLPISSSMPSHVLSDALAGKRVHLQALPSPALQPPSPFSLNPADDDSTGAEALTPTKGVRRPFIPRPSSLSSLSAAAAQSQEVLDAVSETLGALTVTSTPTLESPAPETPELTIAYMRAAAYARAPDDWTRMAQRGESILEPSIRRREL</sequence>
<dbReference type="Proteomes" id="UP000053257">
    <property type="component" value="Unassembled WGS sequence"/>
</dbReference>
<feature type="region of interest" description="Disordered" evidence="1">
    <location>
        <begin position="165"/>
        <end position="234"/>
    </location>
</feature>
<gene>
    <name evidence="2" type="ORF">PHLGIDRAFT_37440</name>
</gene>
<evidence type="ECO:0000313" key="2">
    <source>
        <dbReference type="EMBL" id="KIP03439.1"/>
    </source>
</evidence>
<evidence type="ECO:0000256" key="1">
    <source>
        <dbReference type="SAM" id="MobiDB-lite"/>
    </source>
</evidence>
<dbReference type="HOGENOM" id="CLU_491841_0_0_1"/>
<feature type="region of interest" description="Disordered" evidence="1">
    <location>
        <begin position="87"/>
        <end position="122"/>
    </location>
</feature>
<dbReference type="AlphaFoldDB" id="A0A0C3NFG5"/>
<feature type="compositionally biased region" description="Low complexity" evidence="1">
    <location>
        <begin position="17"/>
        <end position="30"/>
    </location>
</feature>
<feature type="compositionally biased region" description="Polar residues" evidence="1">
    <location>
        <begin position="191"/>
        <end position="204"/>
    </location>
</feature>
<feature type="compositionally biased region" description="Acidic residues" evidence="1">
    <location>
        <begin position="313"/>
        <end position="325"/>
    </location>
</feature>
<feature type="region of interest" description="Disordered" evidence="1">
    <location>
        <begin position="347"/>
        <end position="368"/>
    </location>
</feature>
<feature type="region of interest" description="Disordered" evidence="1">
    <location>
        <begin position="1"/>
        <end position="35"/>
    </location>
</feature>
<keyword evidence="3" id="KW-1185">Reference proteome</keyword>
<dbReference type="STRING" id="745531.A0A0C3NFG5"/>
<reference evidence="2 3" key="1">
    <citation type="journal article" date="2014" name="PLoS Genet.">
        <title>Analysis of the Phlebiopsis gigantea genome, transcriptome and secretome provides insight into its pioneer colonization strategies of wood.</title>
        <authorList>
            <person name="Hori C."/>
            <person name="Ishida T."/>
            <person name="Igarashi K."/>
            <person name="Samejima M."/>
            <person name="Suzuki H."/>
            <person name="Master E."/>
            <person name="Ferreira P."/>
            <person name="Ruiz-Duenas F.J."/>
            <person name="Held B."/>
            <person name="Canessa P."/>
            <person name="Larrondo L.F."/>
            <person name="Schmoll M."/>
            <person name="Druzhinina I.S."/>
            <person name="Kubicek C.P."/>
            <person name="Gaskell J.A."/>
            <person name="Kersten P."/>
            <person name="St John F."/>
            <person name="Glasner J."/>
            <person name="Sabat G."/>
            <person name="Splinter BonDurant S."/>
            <person name="Syed K."/>
            <person name="Yadav J."/>
            <person name="Mgbeahuruike A.C."/>
            <person name="Kovalchuk A."/>
            <person name="Asiegbu F.O."/>
            <person name="Lackner G."/>
            <person name="Hoffmeister D."/>
            <person name="Rencoret J."/>
            <person name="Gutierrez A."/>
            <person name="Sun H."/>
            <person name="Lindquist E."/>
            <person name="Barry K."/>
            <person name="Riley R."/>
            <person name="Grigoriev I.V."/>
            <person name="Henrissat B."/>
            <person name="Kues U."/>
            <person name="Berka R.M."/>
            <person name="Martinez A.T."/>
            <person name="Covert S.F."/>
            <person name="Blanchette R.A."/>
            <person name="Cullen D."/>
        </authorList>
    </citation>
    <scope>NUCLEOTIDE SEQUENCE [LARGE SCALE GENOMIC DNA]</scope>
    <source>
        <strain evidence="2 3">11061_1 CR5-6</strain>
    </source>
</reference>
<dbReference type="EMBL" id="KN840616">
    <property type="protein sequence ID" value="KIP03439.1"/>
    <property type="molecule type" value="Genomic_DNA"/>
</dbReference>
<accession>A0A0C3NFG5</accession>
<feature type="compositionally biased region" description="Low complexity" evidence="1">
    <location>
        <begin position="87"/>
        <end position="111"/>
    </location>
</feature>
<dbReference type="OrthoDB" id="2802795at2759"/>
<protein>
    <submittedName>
        <fullName evidence="2">Uncharacterized protein</fullName>
    </submittedName>
</protein>
<evidence type="ECO:0000313" key="3">
    <source>
        <dbReference type="Proteomes" id="UP000053257"/>
    </source>
</evidence>
<feature type="compositionally biased region" description="Low complexity" evidence="1">
    <location>
        <begin position="357"/>
        <end position="368"/>
    </location>
</feature>